<keyword evidence="5" id="KW-0812">Transmembrane</keyword>
<name>A0AAV0DLX5_9ASTE</name>
<keyword evidence="5" id="KW-1133">Transmembrane helix</keyword>
<evidence type="ECO:0000256" key="5">
    <source>
        <dbReference type="SAM" id="Phobius"/>
    </source>
</evidence>
<proteinExistence type="inferred from homology"/>
<keyword evidence="6" id="KW-0732">Signal</keyword>
<dbReference type="InterPro" id="IPR044965">
    <property type="entry name" value="Glyco_hydro_17_plant"/>
</dbReference>
<keyword evidence="5" id="KW-0472">Membrane</keyword>
<keyword evidence="2" id="KW-0378">Hydrolase</keyword>
<evidence type="ECO:0000256" key="4">
    <source>
        <dbReference type="RuleBase" id="RU004335"/>
    </source>
</evidence>
<dbReference type="GO" id="GO:0004553">
    <property type="term" value="F:hydrolase activity, hydrolyzing O-glycosyl compounds"/>
    <property type="evidence" value="ECO:0007669"/>
    <property type="project" value="InterPro"/>
</dbReference>
<evidence type="ECO:0000256" key="3">
    <source>
        <dbReference type="ARBA" id="ARBA00023295"/>
    </source>
</evidence>
<dbReference type="GO" id="GO:0005975">
    <property type="term" value="P:carbohydrate metabolic process"/>
    <property type="evidence" value="ECO:0007669"/>
    <property type="project" value="InterPro"/>
</dbReference>
<keyword evidence="8" id="KW-1185">Reference proteome</keyword>
<dbReference type="Pfam" id="PF00332">
    <property type="entry name" value="Glyco_hydro_17"/>
    <property type="match status" value="1"/>
</dbReference>
<accession>A0AAV0DLX5</accession>
<dbReference type="SUPFAM" id="SSF51445">
    <property type="entry name" value="(Trans)glycosidases"/>
    <property type="match status" value="1"/>
</dbReference>
<reference evidence="7" key="1">
    <citation type="submission" date="2022-07" db="EMBL/GenBank/DDBJ databases">
        <authorList>
            <person name="Macas J."/>
            <person name="Novak P."/>
            <person name="Neumann P."/>
        </authorList>
    </citation>
    <scope>NUCLEOTIDE SEQUENCE</scope>
</reference>
<feature type="transmembrane region" description="Helical" evidence="5">
    <location>
        <begin position="383"/>
        <end position="403"/>
    </location>
</feature>
<dbReference type="Gene3D" id="3.20.20.80">
    <property type="entry name" value="Glycosidases"/>
    <property type="match status" value="1"/>
</dbReference>
<evidence type="ECO:0000256" key="1">
    <source>
        <dbReference type="ARBA" id="ARBA00008773"/>
    </source>
</evidence>
<keyword evidence="3" id="KW-0326">Glycosidase</keyword>
<evidence type="ECO:0000256" key="2">
    <source>
        <dbReference type="ARBA" id="ARBA00022801"/>
    </source>
</evidence>
<evidence type="ECO:0000313" key="8">
    <source>
        <dbReference type="Proteomes" id="UP001152523"/>
    </source>
</evidence>
<evidence type="ECO:0000313" key="7">
    <source>
        <dbReference type="EMBL" id="CAH9101478.1"/>
    </source>
</evidence>
<dbReference type="AlphaFoldDB" id="A0AAV0DLX5"/>
<dbReference type="EMBL" id="CAMAPF010000111">
    <property type="protein sequence ID" value="CAH9101478.1"/>
    <property type="molecule type" value="Genomic_DNA"/>
</dbReference>
<dbReference type="InterPro" id="IPR000490">
    <property type="entry name" value="Glyco_hydro_17"/>
</dbReference>
<organism evidence="7 8">
    <name type="scientific">Cuscuta epithymum</name>
    <dbReference type="NCBI Taxonomy" id="186058"/>
    <lineage>
        <taxon>Eukaryota</taxon>
        <taxon>Viridiplantae</taxon>
        <taxon>Streptophyta</taxon>
        <taxon>Embryophyta</taxon>
        <taxon>Tracheophyta</taxon>
        <taxon>Spermatophyta</taxon>
        <taxon>Magnoliopsida</taxon>
        <taxon>eudicotyledons</taxon>
        <taxon>Gunneridae</taxon>
        <taxon>Pentapetalae</taxon>
        <taxon>asterids</taxon>
        <taxon>lamiids</taxon>
        <taxon>Solanales</taxon>
        <taxon>Convolvulaceae</taxon>
        <taxon>Cuscuteae</taxon>
        <taxon>Cuscuta</taxon>
        <taxon>Cuscuta subgen. Cuscuta</taxon>
    </lineage>
</organism>
<protein>
    <recommendedName>
        <fullName evidence="9">Glucan endo-1,3-beta-D-glucosidase</fullName>
    </recommendedName>
</protein>
<dbReference type="Proteomes" id="UP001152523">
    <property type="component" value="Unassembled WGS sequence"/>
</dbReference>
<comment type="similarity">
    <text evidence="1 4">Belongs to the glycosyl hydrolase 17 family.</text>
</comment>
<evidence type="ECO:0008006" key="9">
    <source>
        <dbReference type="Google" id="ProtNLM"/>
    </source>
</evidence>
<feature type="chain" id="PRO_5043874654" description="Glucan endo-1,3-beta-D-glucosidase" evidence="6">
    <location>
        <begin position="31"/>
        <end position="404"/>
    </location>
</feature>
<dbReference type="InterPro" id="IPR017853">
    <property type="entry name" value="GH"/>
</dbReference>
<gene>
    <name evidence="7" type="ORF">CEPIT_LOCUS15636</name>
</gene>
<dbReference type="PANTHER" id="PTHR32227">
    <property type="entry name" value="GLUCAN ENDO-1,3-BETA-GLUCOSIDASE BG1-RELATED-RELATED"/>
    <property type="match status" value="1"/>
</dbReference>
<evidence type="ECO:0000256" key="6">
    <source>
        <dbReference type="SAM" id="SignalP"/>
    </source>
</evidence>
<comment type="caution">
    <text evidence="7">The sequence shown here is derived from an EMBL/GenBank/DDBJ whole genome shotgun (WGS) entry which is preliminary data.</text>
</comment>
<sequence>MEAKMAHLIFSVCSLVLILAELFHFHGASAARTTAIGFTYTPSPGLPSPEQVANYLSALDVSAVRIVDPTPSAVRAFSYTNISLLLSVPNYLVPSFAKNRSSADLWLYDHVLPFYPRSRVSIISVGADVISSASSGVYDPSTAILPAIQNLHLALRDFGIRSISVSTTFSFTNVVTETFPPSSGEFQEPANSVIMRPLLQFLEDTNSSFLVNLYPYTVYKLHAEVTVGLALFREGAFNYRDDVITGVRYNNLFDMMVDAVVAAMAVAGHESIPIVVTETGWPSSESGSGNQQSGAVADASHLYAEMYLKGLVSHLRSGMGTPLRQEGVSQTFIYQLFDEMYDKGNGSREEGQHWGVVFPNMTLKYDIEFSGSWRLRDHKICEIFITFHFGLSLIIFDLLFLHLQ</sequence>
<feature type="signal peptide" evidence="6">
    <location>
        <begin position="1"/>
        <end position="30"/>
    </location>
</feature>